<dbReference type="EC" id="5.6.2.4" evidence="8"/>
<evidence type="ECO:0000259" key="11">
    <source>
        <dbReference type="PROSITE" id="PS50967"/>
    </source>
</evidence>
<evidence type="ECO:0000256" key="1">
    <source>
        <dbReference type="ARBA" id="ARBA00009922"/>
    </source>
</evidence>
<keyword evidence="4 10" id="KW-0347">Helicase</keyword>
<feature type="binding site" evidence="10">
    <location>
        <begin position="100"/>
        <end position="107"/>
    </location>
    <ligand>
        <name>ATP</name>
        <dbReference type="ChEBI" id="CHEBI:30616"/>
    </ligand>
</feature>
<evidence type="ECO:0000259" key="12">
    <source>
        <dbReference type="PROSITE" id="PS51198"/>
    </source>
</evidence>
<protein>
    <recommendedName>
        <fullName evidence="8">DNA 3'-5' helicase</fullName>
        <ecNumber evidence="8">5.6.2.4</ecNumber>
    </recommendedName>
</protein>
<dbReference type="GO" id="GO:0003677">
    <property type="term" value="F:DNA binding"/>
    <property type="evidence" value="ECO:0007669"/>
    <property type="project" value="InterPro"/>
</dbReference>
<dbReference type="Pfam" id="PF13361">
    <property type="entry name" value="UvrD_C"/>
    <property type="match status" value="2"/>
</dbReference>
<evidence type="ECO:0000256" key="7">
    <source>
        <dbReference type="ARBA" id="ARBA00034617"/>
    </source>
</evidence>
<evidence type="ECO:0000256" key="8">
    <source>
        <dbReference type="ARBA" id="ARBA00034808"/>
    </source>
</evidence>
<evidence type="ECO:0000256" key="2">
    <source>
        <dbReference type="ARBA" id="ARBA00022741"/>
    </source>
</evidence>
<evidence type="ECO:0000256" key="3">
    <source>
        <dbReference type="ARBA" id="ARBA00022801"/>
    </source>
</evidence>
<comment type="caution">
    <text evidence="14">The sequence shown here is derived from an EMBL/GenBank/DDBJ whole genome shotgun (WGS) entry which is preliminary data.</text>
</comment>
<name>A0A8H9GFF5_9MICO</name>
<dbReference type="InterPro" id="IPR014017">
    <property type="entry name" value="DNA_helicase_UvrD-like_C"/>
</dbReference>
<evidence type="ECO:0000256" key="6">
    <source>
        <dbReference type="ARBA" id="ARBA00023235"/>
    </source>
</evidence>
<dbReference type="SMART" id="SM00341">
    <property type="entry name" value="HRDC"/>
    <property type="match status" value="1"/>
</dbReference>
<dbReference type="FunFam" id="3.40.50.300:FF:001181">
    <property type="entry name" value="DNA helicase"/>
    <property type="match status" value="1"/>
</dbReference>
<proteinExistence type="inferred from homology"/>
<reference evidence="14" key="1">
    <citation type="journal article" date="2014" name="Int. J. Syst. Evol. Microbiol.">
        <title>Complete genome sequence of Corynebacterium casei LMG S-19264T (=DSM 44701T), isolated from a smear-ripened cheese.</title>
        <authorList>
            <consortium name="US DOE Joint Genome Institute (JGI-PGF)"/>
            <person name="Walter F."/>
            <person name="Albersmeier A."/>
            <person name="Kalinowski J."/>
            <person name="Ruckert C."/>
        </authorList>
    </citation>
    <scope>NUCLEOTIDE SEQUENCE</scope>
    <source>
        <strain evidence="14">JCM 3051</strain>
    </source>
</reference>
<dbReference type="Gene3D" id="1.10.150.80">
    <property type="entry name" value="HRDC domain"/>
    <property type="match status" value="1"/>
</dbReference>
<evidence type="ECO:0000256" key="10">
    <source>
        <dbReference type="PROSITE-ProRule" id="PRU00560"/>
    </source>
</evidence>
<reference evidence="14" key="2">
    <citation type="submission" date="2020-09" db="EMBL/GenBank/DDBJ databases">
        <authorList>
            <person name="Sun Q."/>
            <person name="Ohkuma M."/>
        </authorList>
    </citation>
    <scope>NUCLEOTIDE SEQUENCE</scope>
    <source>
        <strain evidence="14">JCM 3051</strain>
    </source>
</reference>
<dbReference type="EMBL" id="BMPT01000002">
    <property type="protein sequence ID" value="GGM13913.1"/>
    <property type="molecule type" value="Genomic_DNA"/>
</dbReference>
<evidence type="ECO:0000256" key="4">
    <source>
        <dbReference type="ARBA" id="ARBA00022806"/>
    </source>
</evidence>
<feature type="domain" description="UvrD-like helicase C-terminal" evidence="13">
    <location>
        <begin position="362"/>
        <end position="616"/>
    </location>
</feature>
<keyword evidence="2 10" id="KW-0547">Nucleotide-binding</keyword>
<dbReference type="GO" id="GO:0016787">
    <property type="term" value="F:hydrolase activity"/>
    <property type="evidence" value="ECO:0007669"/>
    <property type="project" value="UniProtKB-UniRule"/>
</dbReference>
<evidence type="ECO:0000313" key="14">
    <source>
        <dbReference type="EMBL" id="GGM13913.1"/>
    </source>
</evidence>
<dbReference type="AlphaFoldDB" id="A0A8H9GFF5"/>
<dbReference type="InterPro" id="IPR027417">
    <property type="entry name" value="P-loop_NTPase"/>
</dbReference>
<dbReference type="Gene3D" id="1.10.486.10">
    <property type="entry name" value="PCRA, domain 4"/>
    <property type="match status" value="1"/>
</dbReference>
<keyword evidence="5 10" id="KW-0067">ATP-binding</keyword>
<evidence type="ECO:0000256" key="5">
    <source>
        <dbReference type="ARBA" id="ARBA00022840"/>
    </source>
</evidence>
<feature type="domain" description="HRDC" evidence="11">
    <location>
        <begin position="667"/>
        <end position="743"/>
    </location>
</feature>
<dbReference type="PROSITE" id="PS51198">
    <property type="entry name" value="UVRD_HELICASE_ATP_BIND"/>
    <property type="match status" value="1"/>
</dbReference>
<dbReference type="GO" id="GO:0033202">
    <property type="term" value="C:DNA helicase complex"/>
    <property type="evidence" value="ECO:0007669"/>
    <property type="project" value="TreeGrafter"/>
</dbReference>
<evidence type="ECO:0000259" key="13">
    <source>
        <dbReference type="PROSITE" id="PS51217"/>
    </source>
</evidence>
<dbReference type="InterPro" id="IPR000212">
    <property type="entry name" value="DNA_helicase_UvrD/REP"/>
</dbReference>
<dbReference type="PANTHER" id="PTHR11070:SF69">
    <property type="entry name" value="ATP-DEPENDENT DNA HELICASE UVRD2"/>
    <property type="match status" value="1"/>
</dbReference>
<dbReference type="Gene3D" id="3.40.50.300">
    <property type="entry name" value="P-loop containing nucleotide triphosphate hydrolases"/>
    <property type="match status" value="3"/>
</dbReference>
<dbReference type="GO" id="GO:0005829">
    <property type="term" value="C:cytosol"/>
    <property type="evidence" value="ECO:0007669"/>
    <property type="project" value="TreeGrafter"/>
</dbReference>
<dbReference type="InterPro" id="IPR044876">
    <property type="entry name" value="HRDC_dom_sf"/>
</dbReference>
<organism evidence="14 15">
    <name type="scientific">Promicromonospora citrea</name>
    <dbReference type="NCBI Taxonomy" id="43677"/>
    <lineage>
        <taxon>Bacteria</taxon>
        <taxon>Bacillati</taxon>
        <taxon>Actinomycetota</taxon>
        <taxon>Actinomycetes</taxon>
        <taxon>Micrococcales</taxon>
        <taxon>Promicromonosporaceae</taxon>
        <taxon>Promicromonospora</taxon>
    </lineage>
</organism>
<keyword evidence="3 10" id="KW-0378">Hydrolase</keyword>
<evidence type="ECO:0000313" key="15">
    <source>
        <dbReference type="Proteomes" id="UP000655589"/>
    </source>
</evidence>
<comment type="catalytic activity">
    <reaction evidence="9">
        <text>ATP + H2O = ADP + phosphate + H(+)</text>
        <dbReference type="Rhea" id="RHEA:13065"/>
        <dbReference type="ChEBI" id="CHEBI:15377"/>
        <dbReference type="ChEBI" id="CHEBI:15378"/>
        <dbReference type="ChEBI" id="CHEBI:30616"/>
        <dbReference type="ChEBI" id="CHEBI:43474"/>
        <dbReference type="ChEBI" id="CHEBI:456216"/>
        <dbReference type="EC" id="5.6.2.4"/>
    </reaction>
</comment>
<dbReference type="Pfam" id="PF00580">
    <property type="entry name" value="UvrD-helicase"/>
    <property type="match status" value="1"/>
</dbReference>
<dbReference type="InterPro" id="IPR002121">
    <property type="entry name" value="HRDC_dom"/>
</dbReference>
<dbReference type="SUPFAM" id="SSF47819">
    <property type="entry name" value="HRDC-like"/>
    <property type="match status" value="1"/>
</dbReference>
<dbReference type="GO" id="GO:0043138">
    <property type="term" value="F:3'-5' DNA helicase activity"/>
    <property type="evidence" value="ECO:0007669"/>
    <property type="project" value="UniProtKB-EC"/>
</dbReference>
<evidence type="ECO:0000256" key="9">
    <source>
        <dbReference type="ARBA" id="ARBA00048988"/>
    </source>
</evidence>
<comment type="catalytic activity">
    <reaction evidence="7">
        <text>Couples ATP hydrolysis with the unwinding of duplex DNA by translocating in the 3'-5' direction.</text>
        <dbReference type="EC" id="5.6.2.4"/>
    </reaction>
</comment>
<dbReference type="PANTHER" id="PTHR11070">
    <property type="entry name" value="UVRD / RECB / PCRA DNA HELICASE FAMILY MEMBER"/>
    <property type="match status" value="1"/>
</dbReference>
<accession>A0A8H9GFF5</accession>
<gene>
    <name evidence="14" type="ORF">GCM10010102_06920</name>
</gene>
<dbReference type="PROSITE" id="PS51217">
    <property type="entry name" value="UVRD_HELICASE_CTER"/>
    <property type="match status" value="1"/>
</dbReference>
<dbReference type="PROSITE" id="PS50967">
    <property type="entry name" value="HRDC"/>
    <property type="match status" value="1"/>
</dbReference>
<dbReference type="Gene3D" id="1.10.10.160">
    <property type="match status" value="1"/>
</dbReference>
<keyword evidence="6" id="KW-0413">Isomerase</keyword>
<dbReference type="InterPro" id="IPR013986">
    <property type="entry name" value="DExx_box_DNA_helicase_dom_sf"/>
</dbReference>
<dbReference type="Pfam" id="PF00570">
    <property type="entry name" value="HRDC"/>
    <property type="match status" value="1"/>
</dbReference>
<dbReference type="InterPro" id="IPR010997">
    <property type="entry name" value="HRDC-like_sf"/>
</dbReference>
<dbReference type="SUPFAM" id="SSF52540">
    <property type="entry name" value="P-loop containing nucleoside triphosphate hydrolases"/>
    <property type="match status" value="1"/>
</dbReference>
<dbReference type="GO" id="GO:0005524">
    <property type="term" value="F:ATP binding"/>
    <property type="evidence" value="ECO:0007669"/>
    <property type="project" value="UniProtKB-UniRule"/>
</dbReference>
<comment type="similarity">
    <text evidence="1">Belongs to the helicase family. UvrD subfamily.</text>
</comment>
<dbReference type="CDD" id="cd18807">
    <property type="entry name" value="SF1_C_UvrD"/>
    <property type="match status" value="1"/>
</dbReference>
<keyword evidence="15" id="KW-1185">Reference proteome</keyword>
<dbReference type="GO" id="GO:0000725">
    <property type="term" value="P:recombinational repair"/>
    <property type="evidence" value="ECO:0007669"/>
    <property type="project" value="TreeGrafter"/>
</dbReference>
<feature type="domain" description="UvrD-like helicase ATP-binding" evidence="12">
    <location>
        <begin position="79"/>
        <end position="361"/>
    </location>
</feature>
<dbReference type="CDD" id="cd17932">
    <property type="entry name" value="DEXQc_UvrD"/>
    <property type="match status" value="1"/>
</dbReference>
<dbReference type="Proteomes" id="UP000655589">
    <property type="component" value="Unassembled WGS sequence"/>
</dbReference>
<dbReference type="InterPro" id="IPR014016">
    <property type="entry name" value="UvrD-like_ATP-bd"/>
</dbReference>
<sequence>MPSESSWVRSLRQYPHQVVEYISTVPAAGTGEVASDIAPPSGRVGSCQWLLRESQTMLTQTNSAGPDAPGPRTPDAILSALDPEQREVALALTGPVVVLAGAGTGKTRAITHRIAYGVRVGAYKPTGLLAVTFTARAAGEMRTRLRQLGVQGVQARTFHAAALRQLSYFWPRVVGGAPPRLQEHKAQLVAEAARRLGLSVDRVAVRDLSSEVEWAKVSLVTADDYEKATALTGRPAPSGYDTQEVSRLIAAYEDVKTERGVIDFEDVLLMLADMLNSHPAVADEVRSQYRHFVVDEYQDVSPLQQFLLDQWLGGRKELCVVGDPSQTIYSFTGATPRHLLEFRRTYPDAQEIRLVRDYRSTPQVVHLGNSVLRRAGRDGGAHQALELVAQREPGPPVAFQAYDDDEAEAKGVATRAARLITSGTVRPSEIAVLYRTNAQSEAFEAAFADAGVGYQVRGGERFFQRKEVRDALVLLRGAARSADPQLAMPDQVRDILAAAGWADQAPAARGAARERWDAMQALVTLADDLAASAPPDAPATVAGLVAELDERAAAQHAPTVEGVTLASLHAAKGLEWDAVFLAGMSEGLMPISLAETDAAVHEERRLLYVGITRARVHLELSYARSRNPGGRATRKRTRFLDGLWPEDRRAPRTRTASRSPGHVELTDERDVALYEALRDWRLEVARETDKPAYTVLTDSTLAAIAETRPSGTAELARVNGIGPAKIDRYGATILAIVAAARGL</sequence>